<dbReference type="Pfam" id="PF13396">
    <property type="entry name" value="PLDc_N"/>
    <property type="match status" value="1"/>
</dbReference>
<evidence type="ECO:0000256" key="2">
    <source>
        <dbReference type="ARBA" id="ARBA00022475"/>
    </source>
</evidence>
<dbReference type="PANTHER" id="PTHR21248:SF22">
    <property type="entry name" value="PHOSPHOLIPASE D"/>
    <property type="match status" value="1"/>
</dbReference>
<dbReference type="InterPro" id="IPR027379">
    <property type="entry name" value="CLS_N"/>
</dbReference>
<comment type="subcellular location">
    <subcellularLocation>
        <location evidence="1">Cell membrane</location>
        <topology evidence="1">Multi-pass membrane protein</topology>
    </subcellularLocation>
</comment>
<dbReference type="PANTHER" id="PTHR21248">
    <property type="entry name" value="CARDIOLIPIN SYNTHASE"/>
    <property type="match status" value="1"/>
</dbReference>
<evidence type="ECO:0000256" key="11">
    <source>
        <dbReference type="ARBA" id="ARBA00023264"/>
    </source>
</evidence>
<dbReference type="GO" id="GO:0032049">
    <property type="term" value="P:cardiolipin biosynthetic process"/>
    <property type="evidence" value="ECO:0007669"/>
    <property type="project" value="UniProtKB-UniRule"/>
</dbReference>
<evidence type="ECO:0000256" key="6">
    <source>
        <dbReference type="ARBA" id="ARBA00022737"/>
    </source>
</evidence>
<evidence type="ECO:0000256" key="7">
    <source>
        <dbReference type="ARBA" id="ARBA00022989"/>
    </source>
</evidence>
<keyword evidence="11" id="KW-1208">Phospholipid metabolism</keyword>
<feature type="domain" description="PLD phosphodiesterase" evidence="14">
    <location>
        <begin position="222"/>
        <end position="249"/>
    </location>
</feature>
<organism evidence="15 16">
    <name type="scientific">Sutterella megalosphaeroides</name>
    <dbReference type="NCBI Taxonomy" id="2494234"/>
    <lineage>
        <taxon>Bacteria</taxon>
        <taxon>Pseudomonadati</taxon>
        <taxon>Pseudomonadota</taxon>
        <taxon>Betaproteobacteria</taxon>
        <taxon>Burkholderiales</taxon>
        <taxon>Sutterellaceae</taxon>
        <taxon>Sutterella</taxon>
    </lineage>
</organism>
<name>A0A2Z6I7L4_9BURK</name>
<keyword evidence="2" id="KW-1003">Cell membrane</keyword>
<reference evidence="15 16" key="1">
    <citation type="journal article" date="2018" name="Int. J. Syst. Evol. Microbiol.">
        <title>Mesosutterella multiformis gen. nov., sp. nov., a member of the family Sutterellaceae and Sutterella megalosphaeroides sp. nov., isolated from human faeces.</title>
        <authorList>
            <person name="Sakamoto M."/>
            <person name="Ikeyama N."/>
            <person name="Kunihiro T."/>
            <person name="Iino T."/>
            <person name="Yuki M."/>
            <person name="Ohkuma M."/>
        </authorList>
    </citation>
    <scope>NUCLEOTIDE SEQUENCE [LARGE SCALE GENOMIC DNA]</scope>
    <source>
        <strain evidence="15 16">6FBBBH3</strain>
    </source>
</reference>
<evidence type="ECO:0000256" key="9">
    <source>
        <dbReference type="ARBA" id="ARBA00023136"/>
    </source>
</evidence>
<dbReference type="Pfam" id="PF13091">
    <property type="entry name" value="PLDc_2"/>
    <property type="match status" value="2"/>
</dbReference>
<dbReference type="PROSITE" id="PS50035">
    <property type="entry name" value="PLD"/>
    <property type="match status" value="2"/>
</dbReference>
<dbReference type="Proteomes" id="UP000271003">
    <property type="component" value="Chromosome"/>
</dbReference>
<keyword evidence="10" id="KW-0594">Phospholipid biosynthesis</keyword>
<dbReference type="InterPro" id="IPR001736">
    <property type="entry name" value="PLipase_D/transphosphatidylase"/>
</dbReference>
<evidence type="ECO:0000256" key="4">
    <source>
        <dbReference type="ARBA" id="ARBA00022679"/>
    </source>
</evidence>
<keyword evidence="4" id="KW-0808">Transferase</keyword>
<feature type="domain" description="PLD phosphodiesterase" evidence="14">
    <location>
        <begin position="402"/>
        <end position="429"/>
    </location>
</feature>
<dbReference type="GO" id="GO:0005886">
    <property type="term" value="C:plasma membrane"/>
    <property type="evidence" value="ECO:0007669"/>
    <property type="project" value="UniProtKB-SubCell"/>
</dbReference>
<dbReference type="KEGG" id="sutt:SUTMEG_02740"/>
<dbReference type="InterPro" id="IPR022924">
    <property type="entry name" value="Cardiolipin_synthase"/>
</dbReference>
<sequence>MLSSSSDFSFWGLVAFFVQVFIVVAVTLRVMLTRHPPGASFAWILITTLLPYAGFFLYLMFGERPVGRLRAARQKKAIAHWVRIANHKLTPLGPLPRFLVRHRSLIHLATRLGGMPLTTGSLPRLLGTSEAVIESLLRDIRNARRSIAMTFYIWEGGGEIDRISEAILAARARGVRVRILLDAFGSRGFLRSRSAQRFRDAGVELSSAMPMRFWKILGLQRADLRMHRKLVVIDEAVAYTGSFNMIDPTGYDAAVEVGAWVDAMVRLEGPAVISLLAVWRFDWALQPDEDLSDLEHDYALLDMLNCGPASVVTIPSGPYDKGDQSLHLVIETINRAERTLSITTPYFVPNEAVVIALVNAALRGVRVELIVPHRTDSRAVAWATRRYFDDLLQAGVKILYFEGGLLHTKAVAVDEEFVLFGTLNIDNRSMHLNFELSLLIFDAGFAENFGKTLARYRASSVPIDPERWRRRPVVERLKEGASYLISPLL</sequence>
<dbReference type="GO" id="GO:0008808">
    <property type="term" value="F:cardiolipin synthase activity"/>
    <property type="evidence" value="ECO:0007669"/>
    <property type="project" value="UniProtKB-UniRule"/>
</dbReference>
<evidence type="ECO:0000256" key="12">
    <source>
        <dbReference type="NCBIfam" id="TIGR04265"/>
    </source>
</evidence>
<evidence type="ECO:0000313" key="15">
    <source>
        <dbReference type="EMBL" id="BBF22383.1"/>
    </source>
</evidence>
<dbReference type="OrthoDB" id="9762009at2"/>
<dbReference type="RefSeq" id="WP_120176062.1">
    <property type="nucleotide sequence ID" value="NZ_AP018786.1"/>
</dbReference>
<dbReference type="AlphaFoldDB" id="A0A2Z6I7L4"/>
<evidence type="ECO:0000259" key="14">
    <source>
        <dbReference type="PROSITE" id="PS50035"/>
    </source>
</evidence>
<gene>
    <name evidence="15" type="primary">clsA</name>
    <name evidence="15" type="ORF">SUTMEG_02740</name>
</gene>
<dbReference type="SUPFAM" id="SSF56024">
    <property type="entry name" value="Phospholipase D/nuclease"/>
    <property type="match status" value="2"/>
</dbReference>
<evidence type="ECO:0000256" key="1">
    <source>
        <dbReference type="ARBA" id="ARBA00004651"/>
    </source>
</evidence>
<proteinExistence type="predicted"/>
<keyword evidence="5 13" id="KW-0812">Transmembrane</keyword>
<evidence type="ECO:0000313" key="16">
    <source>
        <dbReference type="Proteomes" id="UP000271003"/>
    </source>
</evidence>
<dbReference type="InterPro" id="IPR025202">
    <property type="entry name" value="PLD-like_dom"/>
</dbReference>
<keyword evidence="8" id="KW-0443">Lipid metabolism</keyword>
<feature type="transmembrane region" description="Helical" evidence="13">
    <location>
        <begin position="38"/>
        <end position="61"/>
    </location>
</feature>
<dbReference type="Gene3D" id="3.30.870.10">
    <property type="entry name" value="Endonuclease Chain A"/>
    <property type="match status" value="2"/>
</dbReference>
<keyword evidence="3" id="KW-0444">Lipid biosynthesis</keyword>
<dbReference type="SMART" id="SM00155">
    <property type="entry name" value="PLDc"/>
    <property type="match status" value="2"/>
</dbReference>
<keyword evidence="6" id="KW-0677">Repeat</keyword>
<protein>
    <recommendedName>
        <fullName evidence="12">Cardiolipin synthase</fullName>
        <ecNumber evidence="12">2.7.8.-</ecNumber>
    </recommendedName>
</protein>
<dbReference type="EC" id="2.7.8.-" evidence="12"/>
<keyword evidence="7 13" id="KW-1133">Transmembrane helix</keyword>
<dbReference type="NCBIfam" id="TIGR04265">
    <property type="entry name" value="bac_cardiolipin"/>
    <property type="match status" value="1"/>
</dbReference>
<accession>A0A2Z6I7L4</accession>
<evidence type="ECO:0000256" key="10">
    <source>
        <dbReference type="ARBA" id="ARBA00023209"/>
    </source>
</evidence>
<evidence type="ECO:0000256" key="13">
    <source>
        <dbReference type="SAM" id="Phobius"/>
    </source>
</evidence>
<keyword evidence="9 13" id="KW-0472">Membrane</keyword>
<evidence type="ECO:0000256" key="8">
    <source>
        <dbReference type="ARBA" id="ARBA00023098"/>
    </source>
</evidence>
<feature type="transmembrane region" description="Helical" evidence="13">
    <location>
        <begin position="12"/>
        <end position="32"/>
    </location>
</feature>
<evidence type="ECO:0000256" key="5">
    <source>
        <dbReference type="ARBA" id="ARBA00022692"/>
    </source>
</evidence>
<keyword evidence="16" id="KW-1185">Reference proteome</keyword>
<evidence type="ECO:0000256" key="3">
    <source>
        <dbReference type="ARBA" id="ARBA00022516"/>
    </source>
</evidence>
<dbReference type="EMBL" id="AP018786">
    <property type="protein sequence ID" value="BBF22383.1"/>
    <property type="molecule type" value="Genomic_DNA"/>
</dbReference>